<protein>
    <submittedName>
        <fullName evidence="2">Uncharacterized protein</fullName>
    </submittedName>
</protein>
<dbReference type="Proteomes" id="UP000267821">
    <property type="component" value="Unassembled WGS sequence"/>
</dbReference>
<evidence type="ECO:0000256" key="1">
    <source>
        <dbReference type="SAM" id="MobiDB-lite"/>
    </source>
</evidence>
<proteinExistence type="predicted"/>
<dbReference type="AlphaFoldDB" id="A0A3N4LWZ4"/>
<sequence length="123" mass="12816">MPAHVGSYARAGYPQPSSISHPYPENTLPPILSHGQQYPVSVSPIPHQTSYPLSQPPPSSARPLGTFTTVPPGVSPPQPSISPLSEPPVSPRSQPSTSPSPQTPKQEALDASPPKLEDAAATT</sequence>
<feature type="compositionally biased region" description="Polar residues" evidence="1">
    <location>
        <begin position="34"/>
        <end position="53"/>
    </location>
</feature>
<feature type="region of interest" description="Disordered" evidence="1">
    <location>
        <begin position="1"/>
        <end position="123"/>
    </location>
</feature>
<organism evidence="2 3">
    <name type="scientific">Terfezia boudieri ATCC MYA-4762</name>
    <dbReference type="NCBI Taxonomy" id="1051890"/>
    <lineage>
        <taxon>Eukaryota</taxon>
        <taxon>Fungi</taxon>
        <taxon>Dikarya</taxon>
        <taxon>Ascomycota</taxon>
        <taxon>Pezizomycotina</taxon>
        <taxon>Pezizomycetes</taxon>
        <taxon>Pezizales</taxon>
        <taxon>Pezizaceae</taxon>
        <taxon>Terfezia</taxon>
    </lineage>
</organism>
<feature type="compositionally biased region" description="Low complexity" evidence="1">
    <location>
        <begin position="91"/>
        <end position="104"/>
    </location>
</feature>
<accession>A0A3N4LWZ4</accession>
<feature type="compositionally biased region" description="Pro residues" evidence="1">
    <location>
        <begin position="73"/>
        <end position="90"/>
    </location>
</feature>
<keyword evidence="3" id="KW-1185">Reference proteome</keyword>
<dbReference type="InParanoid" id="A0A3N4LWZ4"/>
<gene>
    <name evidence="2" type="ORF">L211DRAFT_543575</name>
</gene>
<evidence type="ECO:0000313" key="3">
    <source>
        <dbReference type="Proteomes" id="UP000267821"/>
    </source>
</evidence>
<name>A0A3N4LWZ4_9PEZI</name>
<reference evidence="2 3" key="1">
    <citation type="journal article" date="2018" name="Nat. Ecol. Evol.">
        <title>Pezizomycetes genomes reveal the molecular basis of ectomycorrhizal truffle lifestyle.</title>
        <authorList>
            <person name="Murat C."/>
            <person name="Payen T."/>
            <person name="Noel B."/>
            <person name="Kuo A."/>
            <person name="Morin E."/>
            <person name="Chen J."/>
            <person name="Kohler A."/>
            <person name="Krizsan K."/>
            <person name="Balestrini R."/>
            <person name="Da Silva C."/>
            <person name="Montanini B."/>
            <person name="Hainaut M."/>
            <person name="Levati E."/>
            <person name="Barry K.W."/>
            <person name="Belfiori B."/>
            <person name="Cichocki N."/>
            <person name="Clum A."/>
            <person name="Dockter R.B."/>
            <person name="Fauchery L."/>
            <person name="Guy J."/>
            <person name="Iotti M."/>
            <person name="Le Tacon F."/>
            <person name="Lindquist E.A."/>
            <person name="Lipzen A."/>
            <person name="Malagnac F."/>
            <person name="Mello A."/>
            <person name="Molinier V."/>
            <person name="Miyauchi S."/>
            <person name="Poulain J."/>
            <person name="Riccioni C."/>
            <person name="Rubini A."/>
            <person name="Sitrit Y."/>
            <person name="Splivallo R."/>
            <person name="Traeger S."/>
            <person name="Wang M."/>
            <person name="Zifcakova L."/>
            <person name="Wipf D."/>
            <person name="Zambonelli A."/>
            <person name="Paolocci F."/>
            <person name="Nowrousian M."/>
            <person name="Ottonello S."/>
            <person name="Baldrian P."/>
            <person name="Spatafora J.W."/>
            <person name="Henrissat B."/>
            <person name="Nagy L.G."/>
            <person name="Aury J.M."/>
            <person name="Wincker P."/>
            <person name="Grigoriev I.V."/>
            <person name="Bonfante P."/>
            <person name="Martin F.M."/>
        </authorList>
    </citation>
    <scope>NUCLEOTIDE SEQUENCE [LARGE SCALE GENOMIC DNA]</scope>
    <source>
        <strain evidence="2 3">ATCC MYA-4762</strain>
    </source>
</reference>
<evidence type="ECO:0000313" key="2">
    <source>
        <dbReference type="EMBL" id="RPB27413.1"/>
    </source>
</evidence>
<dbReference type="EMBL" id="ML121531">
    <property type="protein sequence ID" value="RPB27413.1"/>
    <property type="molecule type" value="Genomic_DNA"/>
</dbReference>